<dbReference type="SMART" id="SM00409">
    <property type="entry name" value="IG"/>
    <property type="match status" value="1"/>
</dbReference>
<keyword evidence="4" id="KW-1015">Disulfide bond</keyword>
<comment type="subcellular location">
    <subcellularLocation>
        <location evidence="1">Cytoplasm</location>
    </subcellularLocation>
</comment>
<dbReference type="Proteomes" id="UP000546007">
    <property type="component" value="Unassembled WGS sequence"/>
</dbReference>
<dbReference type="SUPFAM" id="SSF48726">
    <property type="entry name" value="Immunoglobulin"/>
    <property type="match status" value="1"/>
</dbReference>
<evidence type="ECO:0000256" key="1">
    <source>
        <dbReference type="ARBA" id="ARBA00004496"/>
    </source>
</evidence>
<dbReference type="Pfam" id="PF07679">
    <property type="entry name" value="I-set"/>
    <property type="match status" value="1"/>
</dbReference>
<sequence length="136" mass="15088">MKQRVIFIFVLLLVLTGSNGEDRIVEQNNVNLQEKILAEGIPARIVQGLCDIIKTEGQNAVFIAHVAPSDCIAVWSKNGELLEAGEKYEFFHEDEVVKLTIKNLTKDDTGIYELEVKNDDGSDSSSALLSVKLLKK</sequence>
<keyword evidence="2" id="KW-0963">Cytoplasm</keyword>
<protein>
    <recommendedName>
        <fullName evidence="5">Immunoglobulin domain-containing protein</fullName>
    </recommendedName>
</protein>
<organism evidence="6 7">
    <name type="scientific">Butyricimonas faecihominis</name>
    <dbReference type="NCBI Taxonomy" id="1472416"/>
    <lineage>
        <taxon>Bacteria</taxon>
        <taxon>Pseudomonadati</taxon>
        <taxon>Bacteroidota</taxon>
        <taxon>Bacteroidia</taxon>
        <taxon>Bacteroidales</taxon>
        <taxon>Odoribacteraceae</taxon>
        <taxon>Butyricimonas</taxon>
    </lineage>
</organism>
<reference evidence="6 7" key="1">
    <citation type="submission" date="2020-08" db="EMBL/GenBank/DDBJ databases">
        <title>Genomic Encyclopedia of Type Strains, Phase IV (KMG-IV): sequencing the most valuable type-strain genomes for metagenomic binning, comparative biology and taxonomic classification.</title>
        <authorList>
            <person name="Goeker M."/>
        </authorList>
    </citation>
    <scope>NUCLEOTIDE SEQUENCE [LARGE SCALE GENOMIC DNA]</scope>
    <source>
        <strain evidence="6 7">DSM 105721</strain>
    </source>
</reference>
<gene>
    <name evidence="6" type="ORF">GGR14_001721</name>
</gene>
<keyword evidence="7" id="KW-1185">Reference proteome</keyword>
<dbReference type="GO" id="GO:0005737">
    <property type="term" value="C:cytoplasm"/>
    <property type="evidence" value="ECO:0007669"/>
    <property type="project" value="UniProtKB-SubCell"/>
</dbReference>
<evidence type="ECO:0000256" key="3">
    <source>
        <dbReference type="ARBA" id="ARBA00022553"/>
    </source>
</evidence>
<dbReference type="GeneID" id="93100448"/>
<dbReference type="PANTHER" id="PTHR35971">
    <property type="entry name" value="SI:DKEY-31G6.6"/>
    <property type="match status" value="1"/>
</dbReference>
<dbReference type="AlphaFoldDB" id="A0A7W6MYC4"/>
<dbReference type="InterPro" id="IPR013098">
    <property type="entry name" value="Ig_I-set"/>
</dbReference>
<dbReference type="RefSeq" id="WP_124318504.1">
    <property type="nucleotide sequence ID" value="NZ_AP028155.1"/>
</dbReference>
<evidence type="ECO:0000259" key="5">
    <source>
        <dbReference type="SMART" id="SM00409"/>
    </source>
</evidence>
<accession>A0A7W6MYC4</accession>
<comment type="caution">
    <text evidence="6">The sequence shown here is derived from an EMBL/GenBank/DDBJ whole genome shotgun (WGS) entry which is preliminary data.</text>
</comment>
<evidence type="ECO:0000313" key="6">
    <source>
        <dbReference type="EMBL" id="MBB4025937.1"/>
    </source>
</evidence>
<dbReference type="Gene3D" id="2.60.40.10">
    <property type="entry name" value="Immunoglobulins"/>
    <property type="match status" value="1"/>
</dbReference>
<dbReference type="PANTHER" id="PTHR35971:SF5">
    <property type="entry name" value="OBSCURIN LIKE CYTOSKELETAL ADAPTOR 1"/>
    <property type="match status" value="1"/>
</dbReference>
<feature type="domain" description="Immunoglobulin" evidence="5">
    <location>
        <begin position="49"/>
        <end position="132"/>
    </location>
</feature>
<evidence type="ECO:0000313" key="7">
    <source>
        <dbReference type="Proteomes" id="UP000546007"/>
    </source>
</evidence>
<dbReference type="InterPro" id="IPR003599">
    <property type="entry name" value="Ig_sub"/>
</dbReference>
<evidence type="ECO:0000256" key="4">
    <source>
        <dbReference type="ARBA" id="ARBA00023157"/>
    </source>
</evidence>
<keyword evidence="3" id="KW-0597">Phosphoprotein</keyword>
<dbReference type="EMBL" id="JACIES010000003">
    <property type="protein sequence ID" value="MBB4025937.1"/>
    <property type="molecule type" value="Genomic_DNA"/>
</dbReference>
<name>A0A7W6MYC4_9BACT</name>
<dbReference type="InterPro" id="IPR052385">
    <property type="entry name" value="Obscurin/Obscurin-like_Reg"/>
</dbReference>
<evidence type="ECO:0000256" key="2">
    <source>
        <dbReference type="ARBA" id="ARBA00022490"/>
    </source>
</evidence>
<proteinExistence type="predicted"/>
<dbReference type="CDD" id="cd00096">
    <property type="entry name" value="Ig"/>
    <property type="match status" value="1"/>
</dbReference>
<dbReference type="InterPro" id="IPR036179">
    <property type="entry name" value="Ig-like_dom_sf"/>
</dbReference>
<dbReference type="InterPro" id="IPR013783">
    <property type="entry name" value="Ig-like_fold"/>
</dbReference>